<comment type="caution">
    <text evidence="2">The sequence shown here is derived from an EMBL/GenBank/DDBJ whole genome shotgun (WGS) entry which is preliminary data.</text>
</comment>
<gene>
    <name evidence="2" type="ORF">C1G86_0920</name>
</gene>
<feature type="region of interest" description="Disordered" evidence="1">
    <location>
        <begin position="1"/>
        <end position="42"/>
    </location>
</feature>
<reference evidence="2 3" key="1">
    <citation type="submission" date="2018-05" db="EMBL/GenBank/DDBJ databases">
        <title>Draft genome sequences of Dehalococcoides mccartyi strains RC and KS.</title>
        <authorList>
            <person name="Higgins S.A."/>
            <person name="Padilla-Crespo E."/>
            <person name="Loeffler F.E."/>
        </authorList>
    </citation>
    <scope>NUCLEOTIDE SEQUENCE [LARGE SCALE GENOMIC DNA]</scope>
    <source>
        <strain evidence="2 3">KS</strain>
    </source>
</reference>
<dbReference type="AlphaFoldDB" id="A0A328EPH8"/>
<evidence type="ECO:0000313" key="3">
    <source>
        <dbReference type="Proteomes" id="UP000248786"/>
    </source>
</evidence>
<evidence type="ECO:0000256" key="1">
    <source>
        <dbReference type="SAM" id="MobiDB-lite"/>
    </source>
</evidence>
<sequence>MLPRPSEASNPVARDTIRQVLQETPVGVRSQPDMGGLDEARA</sequence>
<dbReference type="Proteomes" id="UP000248786">
    <property type="component" value="Unassembled WGS sequence"/>
</dbReference>
<evidence type="ECO:0000313" key="2">
    <source>
        <dbReference type="EMBL" id="RAL70545.1"/>
    </source>
</evidence>
<dbReference type="EMBL" id="QGLD01000009">
    <property type="protein sequence ID" value="RAL70545.1"/>
    <property type="molecule type" value="Genomic_DNA"/>
</dbReference>
<name>A0A328EPH8_9CHLR</name>
<organism evidence="2 3">
    <name type="scientific">Dehalococcoides mccartyi</name>
    <dbReference type="NCBI Taxonomy" id="61435"/>
    <lineage>
        <taxon>Bacteria</taxon>
        <taxon>Bacillati</taxon>
        <taxon>Chloroflexota</taxon>
        <taxon>Dehalococcoidia</taxon>
        <taxon>Dehalococcoidales</taxon>
        <taxon>Dehalococcoidaceae</taxon>
        <taxon>Dehalococcoides</taxon>
    </lineage>
</organism>
<accession>A0A328EPH8</accession>
<protein>
    <submittedName>
        <fullName evidence="2">Uncharacterized protein</fullName>
    </submittedName>
</protein>
<proteinExistence type="predicted"/>